<dbReference type="GeneID" id="93261120"/>
<evidence type="ECO:0000313" key="2">
    <source>
        <dbReference type="EMBL" id="XBX97918.1"/>
    </source>
</evidence>
<evidence type="ECO:0000313" key="3">
    <source>
        <dbReference type="Proteomes" id="UP001555176"/>
    </source>
</evidence>
<evidence type="ECO:0000313" key="1">
    <source>
        <dbReference type="EMBL" id="MEW7079914.1"/>
    </source>
</evidence>
<accession>A0AAU7WFJ7</accession>
<dbReference type="AlphaFoldDB" id="A0AAU7WFJ7"/>
<reference evidence="1 3" key="1">
    <citation type="submission" date="2024-04" db="EMBL/GenBank/DDBJ databases">
        <title>Bacterial genomes from commercial probiotics.</title>
        <authorList>
            <person name="Brady R."/>
            <person name="Call G.B."/>
            <person name="Chaston J.M."/>
        </authorList>
    </citation>
    <scope>NUCLEOTIDE SEQUENCE [LARGE SCALE GENOMIC DNA]</scope>
    <source>
        <strain evidence="1">Gbc_m</strain>
        <strain evidence="3">gbc_m</strain>
    </source>
</reference>
<keyword evidence="3" id="KW-1185">Reference proteome</keyword>
<dbReference type="RefSeq" id="WP_014096384.1">
    <property type="nucleotide sequence ID" value="NZ_CP158453.1"/>
</dbReference>
<dbReference type="EMBL" id="JBDGII010000038">
    <property type="protein sequence ID" value="MEW7079914.1"/>
    <property type="molecule type" value="Genomic_DNA"/>
</dbReference>
<protein>
    <submittedName>
        <fullName evidence="2">Uncharacterized protein</fullName>
    </submittedName>
</protein>
<organism evidence="2">
    <name type="scientific">Heyndrickxia faecalis</name>
    <dbReference type="NCBI Taxonomy" id="2824910"/>
    <lineage>
        <taxon>Bacteria</taxon>
        <taxon>Bacillati</taxon>
        <taxon>Bacillota</taxon>
        <taxon>Bacilli</taxon>
        <taxon>Bacillales</taxon>
        <taxon>Bacillaceae</taxon>
        <taxon>Heyndrickxia</taxon>
    </lineage>
</organism>
<dbReference type="Proteomes" id="UP001555176">
    <property type="component" value="Unassembled WGS sequence"/>
</dbReference>
<proteinExistence type="predicted"/>
<reference evidence="2" key="2">
    <citation type="submission" date="2024-06" db="EMBL/GenBank/DDBJ databases">
        <authorList>
            <person name="Huang C.H."/>
            <person name="Ting Y.S."/>
            <person name="Cheng Y.H."/>
        </authorList>
    </citation>
    <scope>NUCLEOTIDE SEQUENCE</scope>
    <source>
        <strain evidence="2">TCI803</strain>
    </source>
</reference>
<dbReference type="EMBL" id="CP158453">
    <property type="protein sequence ID" value="XBX97918.1"/>
    <property type="molecule type" value="Genomic_DNA"/>
</dbReference>
<name>A0AAU7WFJ7_9BACI</name>
<sequence length="87" mass="10125">MNPSYDEAEQVLKLPNSYFDRGYKKGKEEGIEIGVEKGREEERKEMLQTIPIAIKMLQEGMELQLIVEKTGLSQREVEKIKQQLENL</sequence>
<gene>
    <name evidence="1" type="ORF">ABC651_13005</name>
    <name evidence="2" type="ORF">ABR335_15925</name>
</gene>